<feature type="transmembrane region" description="Helical" evidence="5">
    <location>
        <begin position="127"/>
        <end position="146"/>
    </location>
</feature>
<evidence type="ECO:0000256" key="4">
    <source>
        <dbReference type="ARBA" id="ARBA00023136"/>
    </source>
</evidence>
<accession>A0AA39JC70</accession>
<feature type="transmembrane region" description="Helical" evidence="5">
    <location>
        <begin position="166"/>
        <end position="189"/>
    </location>
</feature>
<gene>
    <name evidence="6" type="ORF">EV421DRAFT_2085269</name>
</gene>
<keyword evidence="2 5" id="KW-0812">Transmembrane</keyword>
<evidence type="ECO:0000256" key="2">
    <source>
        <dbReference type="ARBA" id="ARBA00022692"/>
    </source>
</evidence>
<keyword evidence="7" id="KW-1185">Reference proteome</keyword>
<dbReference type="GO" id="GO:0005886">
    <property type="term" value="C:plasma membrane"/>
    <property type="evidence" value="ECO:0007669"/>
    <property type="project" value="TreeGrafter"/>
</dbReference>
<dbReference type="GO" id="GO:0000324">
    <property type="term" value="C:fungal-type vacuole"/>
    <property type="evidence" value="ECO:0007669"/>
    <property type="project" value="TreeGrafter"/>
</dbReference>
<proteinExistence type="predicted"/>
<sequence>MSLEHVKVLAQMEAQDNDLYGYVPTKGVTLMFIILFGISTLTHTFQGVYFRMWWTIPTILLGGSLEILGWSARFWSSISPRLDTPFTIQITATIIGPTPLVAANFIILGAIIRILGPAYSRLSPRAYSRIFISCDILALFTQAAGGSMASSNGDLNAGSNVMLGGIAFQLGVIVFYAILGCEFLLRYNYDRPFTRRRNRNLSSMTRSSTNTERGVIDKGLKYMIRALAFSTVCLIVRAIYRTIELADGWDGKVIHTQAYFNVFDGAMVILAIYTLNVVHPGYMIGRGMSKDRAIEEQKSESAVELGAATS</sequence>
<evidence type="ECO:0000256" key="5">
    <source>
        <dbReference type="SAM" id="Phobius"/>
    </source>
</evidence>
<dbReference type="PANTHER" id="PTHR31465">
    <property type="entry name" value="PROTEIN RTA1-RELATED"/>
    <property type="match status" value="1"/>
</dbReference>
<keyword evidence="3 5" id="KW-1133">Transmembrane helix</keyword>
<dbReference type="EMBL" id="JAUEPT010000042">
    <property type="protein sequence ID" value="KAK0438639.1"/>
    <property type="molecule type" value="Genomic_DNA"/>
</dbReference>
<dbReference type="Pfam" id="PF04479">
    <property type="entry name" value="RTA1"/>
    <property type="match status" value="1"/>
</dbReference>
<dbReference type="AlphaFoldDB" id="A0AA39JC70"/>
<evidence type="ECO:0000313" key="7">
    <source>
        <dbReference type="Proteomes" id="UP001175226"/>
    </source>
</evidence>
<protein>
    <submittedName>
        <fullName evidence="6">RTA1 like protein-domain-containing protein</fullName>
    </submittedName>
</protein>
<keyword evidence="4 5" id="KW-0472">Membrane</keyword>
<feature type="transmembrane region" description="Helical" evidence="5">
    <location>
        <begin position="20"/>
        <end position="41"/>
    </location>
</feature>
<dbReference type="InterPro" id="IPR007568">
    <property type="entry name" value="RTA1"/>
</dbReference>
<feature type="transmembrane region" description="Helical" evidence="5">
    <location>
        <begin position="92"/>
        <end position="115"/>
    </location>
</feature>
<evidence type="ECO:0000256" key="3">
    <source>
        <dbReference type="ARBA" id="ARBA00022989"/>
    </source>
</evidence>
<evidence type="ECO:0000256" key="1">
    <source>
        <dbReference type="ARBA" id="ARBA00004141"/>
    </source>
</evidence>
<dbReference type="PANTHER" id="PTHR31465:SF9">
    <property type="entry name" value="SPHINGOID LONG-CHAIN BASE TRANSPORTER RSB1"/>
    <property type="match status" value="1"/>
</dbReference>
<feature type="transmembrane region" description="Helical" evidence="5">
    <location>
        <begin position="260"/>
        <end position="282"/>
    </location>
</feature>
<reference evidence="6" key="1">
    <citation type="submission" date="2023-06" db="EMBL/GenBank/DDBJ databases">
        <authorList>
            <consortium name="Lawrence Berkeley National Laboratory"/>
            <person name="Ahrendt S."/>
            <person name="Sahu N."/>
            <person name="Indic B."/>
            <person name="Wong-Bajracharya J."/>
            <person name="Merenyi Z."/>
            <person name="Ke H.-M."/>
            <person name="Monk M."/>
            <person name="Kocsube S."/>
            <person name="Drula E."/>
            <person name="Lipzen A."/>
            <person name="Balint B."/>
            <person name="Henrissat B."/>
            <person name="Andreopoulos B."/>
            <person name="Martin F.M."/>
            <person name="Harder C.B."/>
            <person name="Rigling D."/>
            <person name="Ford K.L."/>
            <person name="Foster G.D."/>
            <person name="Pangilinan J."/>
            <person name="Papanicolaou A."/>
            <person name="Barry K."/>
            <person name="LaButti K."/>
            <person name="Viragh M."/>
            <person name="Koriabine M."/>
            <person name="Yan M."/>
            <person name="Riley R."/>
            <person name="Champramary S."/>
            <person name="Plett K.L."/>
            <person name="Tsai I.J."/>
            <person name="Slot J."/>
            <person name="Sipos G."/>
            <person name="Plett J."/>
            <person name="Nagy L.G."/>
            <person name="Grigoriev I.V."/>
        </authorList>
    </citation>
    <scope>NUCLEOTIDE SEQUENCE</scope>
    <source>
        <strain evidence="6">FPL87.14</strain>
    </source>
</reference>
<evidence type="ECO:0000313" key="6">
    <source>
        <dbReference type="EMBL" id="KAK0438639.1"/>
    </source>
</evidence>
<feature type="transmembrane region" description="Helical" evidence="5">
    <location>
        <begin position="53"/>
        <end position="72"/>
    </location>
</feature>
<comment type="caution">
    <text evidence="6">The sequence shown here is derived from an EMBL/GenBank/DDBJ whole genome shotgun (WGS) entry which is preliminary data.</text>
</comment>
<organism evidence="6 7">
    <name type="scientific">Armillaria borealis</name>
    <dbReference type="NCBI Taxonomy" id="47425"/>
    <lineage>
        <taxon>Eukaryota</taxon>
        <taxon>Fungi</taxon>
        <taxon>Dikarya</taxon>
        <taxon>Basidiomycota</taxon>
        <taxon>Agaricomycotina</taxon>
        <taxon>Agaricomycetes</taxon>
        <taxon>Agaricomycetidae</taxon>
        <taxon>Agaricales</taxon>
        <taxon>Marasmiineae</taxon>
        <taxon>Physalacriaceae</taxon>
        <taxon>Armillaria</taxon>
    </lineage>
</organism>
<feature type="transmembrane region" description="Helical" evidence="5">
    <location>
        <begin position="222"/>
        <end position="240"/>
    </location>
</feature>
<name>A0AA39JC70_9AGAR</name>
<comment type="subcellular location">
    <subcellularLocation>
        <location evidence="1">Membrane</location>
        <topology evidence="1">Multi-pass membrane protein</topology>
    </subcellularLocation>
</comment>
<dbReference type="Proteomes" id="UP001175226">
    <property type="component" value="Unassembled WGS sequence"/>
</dbReference>